<dbReference type="PANTHER" id="PTHR46696:SF4">
    <property type="entry name" value="BIOTIN BIOSYNTHESIS CYTOCHROME P450"/>
    <property type="match status" value="1"/>
</dbReference>
<keyword evidence="2" id="KW-0349">Heme</keyword>
<dbReference type="PRINTS" id="PR00359">
    <property type="entry name" value="BP450"/>
</dbReference>
<sequence>MTVADNSAPVSLEGFNPFSDAVQQCPHLYYRAMQEQAPVFHVPGTDLYMVTRHDMVTPILRDTQLFSNRFGSAGEAARGEVVERIKAVLETGWPQVPTMLTIDPPYHTRYRGTVAPYFTPKRMAELRAPVEAIVDRLLDHLPEGEFDLVPTFAVPLPIEAIAYILNVPSDRMADFKRWSDDSIANIGTAISDDARVAAYHGIVEFQHYFAAQIEQRRTEPQADLMTDLVNARIDTDEGDTRPLDMSEMLSIVQQLLVAGNETTTKAITEGVMLLARHPEVFEKLRADPSGYAPLVTEEVLRLSTPTQGMFRLVTRDTELAGVSIPKGSRLVVVYSAANRDPQVWGDDPDRFDPDRTNLKDHLAFGKGIHFCLGAPLSRLEMQVAFERLGRRIERIELAEDNAFRYFPSFMLRGLTGLRVRMTPAAPDEERTDV</sequence>
<dbReference type="PANTHER" id="PTHR46696">
    <property type="entry name" value="P450, PUTATIVE (EUROFUNG)-RELATED"/>
    <property type="match status" value="1"/>
</dbReference>
<keyword evidence="4" id="KW-0560">Oxidoreductase</keyword>
<dbReference type="EMBL" id="CAEZSR010000003">
    <property type="protein sequence ID" value="CAB4538860.1"/>
    <property type="molecule type" value="Genomic_DNA"/>
</dbReference>
<dbReference type="Pfam" id="PF00067">
    <property type="entry name" value="p450"/>
    <property type="match status" value="2"/>
</dbReference>
<dbReference type="SUPFAM" id="SSF48264">
    <property type="entry name" value="Cytochrome P450"/>
    <property type="match status" value="1"/>
</dbReference>
<dbReference type="InterPro" id="IPR036396">
    <property type="entry name" value="Cyt_P450_sf"/>
</dbReference>
<proteinExistence type="inferred from homology"/>
<comment type="similarity">
    <text evidence="1">Belongs to the cytochrome P450 family.</text>
</comment>
<protein>
    <submittedName>
        <fullName evidence="7">Unannotated protein</fullName>
    </submittedName>
</protein>
<dbReference type="Gene3D" id="1.10.630.10">
    <property type="entry name" value="Cytochrome P450"/>
    <property type="match status" value="1"/>
</dbReference>
<dbReference type="PRINTS" id="PR00385">
    <property type="entry name" value="P450"/>
</dbReference>
<evidence type="ECO:0000256" key="3">
    <source>
        <dbReference type="ARBA" id="ARBA00022723"/>
    </source>
</evidence>
<dbReference type="AlphaFoldDB" id="A0A6J6BIA6"/>
<accession>A0A6J6BIA6</accession>
<evidence type="ECO:0000256" key="6">
    <source>
        <dbReference type="ARBA" id="ARBA00023033"/>
    </source>
</evidence>
<dbReference type="InterPro" id="IPR002397">
    <property type="entry name" value="Cyt_P450_B"/>
</dbReference>
<name>A0A6J6BIA6_9ZZZZ</name>
<evidence type="ECO:0000313" key="7">
    <source>
        <dbReference type="EMBL" id="CAB4538860.1"/>
    </source>
</evidence>
<dbReference type="FunFam" id="1.10.630.10:FF:000018">
    <property type="entry name" value="Cytochrome P450 monooxygenase"/>
    <property type="match status" value="1"/>
</dbReference>
<keyword evidence="6" id="KW-0503">Monooxygenase</keyword>
<keyword evidence="5" id="KW-0408">Iron</keyword>
<evidence type="ECO:0000256" key="1">
    <source>
        <dbReference type="ARBA" id="ARBA00010617"/>
    </source>
</evidence>
<dbReference type="PROSITE" id="PS00086">
    <property type="entry name" value="CYTOCHROME_P450"/>
    <property type="match status" value="1"/>
</dbReference>
<gene>
    <name evidence="7" type="ORF">UFOPK1493_00147</name>
</gene>
<dbReference type="GO" id="GO:0006707">
    <property type="term" value="P:cholesterol catabolic process"/>
    <property type="evidence" value="ECO:0007669"/>
    <property type="project" value="TreeGrafter"/>
</dbReference>
<evidence type="ECO:0000256" key="5">
    <source>
        <dbReference type="ARBA" id="ARBA00023004"/>
    </source>
</evidence>
<organism evidence="7">
    <name type="scientific">freshwater metagenome</name>
    <dbReference type="NCBI Taxonomy" id="449393"/>
    <lineage>
        <taxon>unclassified sequences</taxon>
        <taxon>metagenomes</taxon>
        <taxon>ecological metagenomes</taxon>
    </lineage>
</organism>
<evidence type="ECO:0000256" key="2">
    <source>
        <dbReference type="ARBA" id="ARBA00022617"/>
    </source>
</evidence>
<dbReference type="GO" id="GO:0036199">
    <property type="term" value="F:cholest-4-en-3-one 26-monooxygenase activity"/>
    <property type="evidence" value="ECO:0007669"/>
    <property type="project" value="TreeGrafter"/>
</dbReference>
<dbReference type="GO" id="GO:0005506">
    <property type="term" value="F:iron ion binding"/>
    <property type="evidence" value="ECO:0007669"/>
    <property type="project" value="InterPro"/>
</dbReference>
<dbReference type="GO" id="GO:0020037">
    <property type="term" value="F:heme binding"/>
    <property type="evidence" value="ECO:0007669"/>
    <property type="project" value="InterPro"/>
</dbReference>
<reference evidence="7" key="1">
    <citation type="submission" date="2020-05" db="EMBL/GenBank/DDBJ databases">
        <authorList>
            <person name="Chiriac C."/>
            <person name="Salcher M."/>
            <person name="Ghai R."/>
            <person name="Kavagutti S V."/>
        </authorList>
    </citation>
    <scope>NUCLEOTIDE SEQUENCE</scope>
</reference>
<evidence type="ECO:0000256" key="4">
    <source>
        <dbReference type="ARBA" id="ARBA00023002"/>
    </source>
</evidence>
<dbReference type="GO" id="GO:0008395">
    <property type="term" value="F:steroid hydroxylase activity"/>
    <property type="evidence" value="ECO:0007669"/>
    <property type="project" value="TreeGrafter"/>
</dbReference>
<dbReference type="InterPro" id="IPR001128">
    <property type="entry name" value="Cyt_P450"/>
</dbReference>
<dbReference type="InterPro" id="IPR017972">
    <property type="entry name" value="Cyt_P450_CS"/>
</dbReference>
<keyword evidence="3" id="KW-0479">Metal-binding</keyword>